<dbReference type="SUPFAM" id="SSF51735">
    <property type="entry name" value="NAD(P)-binding Rossmann-fold domains"/>
    <property type="match status" value="1"/>
</dbReference>
<feature type="domain" description="NAD-dependent epimerase/dehydratase" evidence="1">
    <location>
        <begin position="4"/>
        <end position="221"/>
    </location>
</feature>
<dbReference type="Proteomes" id="UP001597158">
    <property type="component" value="Unassembled WGS sequence"/>
</dbReference>
<organism evidence="2 3">
    <name type="scientific">Thauera mechernichensis</name>
    <dbReference type="NCBI Taxonomy" id="82788"/>
    <lineage>
        <taxon>Bacteria</taxon>
        <taxon>Pseudomonadati</taxon>
        <taxon>Pseudomonadota</taxon>
        <taxon>Betaproteobacteria</taxon>
        <taxon>Rhodocyclales</taxon>
        <taxon>Zoogloeaceae</taxon>
        <taxon>Thauera</taxon>
    </lineage>
</organism>
<dbReference type="EMBL" id="JBHTMC010000008">
    <property type="protein sequence ID" value="MFD1262767.1"/>
    <property type="molecule type" value="Genomic_DNA"/>
</dbReference>
<dbReference type="Gene3D" id="3.40.50.720">
    <property type="entry name" value="NAD(P)-binding Rossmann-like Domain"/>
    <property type="match status" value="1"/>
</dbReference>
<gene>
    <name evidence="2" type="ORF">ACFQ4M_04170</name>
</gene>
<dbReference type="RefSeq" id="WP_277835232.1">
    <property type="nucleotide sequence ID" value="NZ_JARQZE010000022.1"/>
</dbReference>
<keyword evidence="3" id="KW-1185">Reference proteome</keyword>
<dbReference type="Pfam" id="PF01370">
    <property type="entry name" value="Epimerase"/>
    <property type="match status" value="1"/>
</dbReference>
<reference evidence="3" key="1">
    <citation type="journal article" date="2019" name="Int. J. Syst. Evol. Microbiol.">
        <title>The Global Catalogue of Microorganisms (GCM) 10K type strain sequencing project: providing services to taxonomists for standard genome sequencing and annotation.</title>
        <authorList>
            <consortium name="The Broad Institute Genomics Platform"/>
            <consortium name="The Broad Institute Genome Sequencing Center for Infectious Disease"/>
            <person name="Wu L."/>
            <person name="Ma J."/>
        </authorList>
    </citation>
    <scope>NUCLEOTIDE SEQUENCE [LARGE SCALE GENOMIC DNA]</scope>
    <source>
        <strain evidence="3">CCUG 48884</strain>
    </source>
</reference>
<accession>A0ABW3WAV5</accession>
<proteinExistence type="predicted"/>
<dbReference type="InterPro" id="IPR001509">
    <property type="entry name" value="Epimerase_deHydtase"/>
</dbReference>
<dbReference type="InterPro" id="IPR051783">
    <property type="entry name" value="NAD(P)-dependent_oxidoreduct"/>
</dbReference>
<dbReference type="InterPro" id="IPR036291">
    <property type="entry name" value="NAD(P)-bd_dom_sf"/>
</dbReference>
<evidence type="ECO:0000313" key="3">
    <source>
        <dbReference type="Proteomes" id="UP001597158"/>
    </source>
</evidence>
<dbReference type="PANTHER" id="PTHR48079">
    <property type="entry name" value="PROTEIN YEEZ"/>
    <property type="match status" value="1"/>
</dbReference>
<protein>
    <submittedName>
        <fullName evidence="2">NAD-dependent epimerase/dehydratase family protein</fullName>
    </submittedName>
</protein>
<evidence type="ECO:0000313" key="2">
    <source>
        <dbReference type="EMBL" id="MFD1262767.1"/>
    </source>
</evidence>
<comment type="caution">
    <text evidence="2">The sequence shown here is derived from an EMBL/GenBank/DDBJ whole genome shotgun (WGS) entry which is preliminary data.</text>
</comment>
<sequence>MKTLVVGGTGLLGGHAALHLKAHGFDVTIASRTAPKAPLLAALPFISIDYTKATDPSVLKGFDALLFCAGQDIRHVDLGQSLDEQWHERNTVAIPRFFAAARDAGMRRAVLLGSFYPQMAPELIETIPYVRSRHLSDVGVRALNSARFEVVSVNAPFMVGHVPGLPNPMFEAYVAYAKGQLPDVPVFGPKGGTNFMSVGALSEALHQALLKGTPGKAYLVGDENLSFAEYFSLFFEAVGNPQPVPELDQEHPLLPDVAIYTGRGNYARYEPDMSLAYRRNDVKAAVRALVEQINA</sequence>
<evidence type="ECO:0000259" key="1">
    <source>
        <dbReference type="Pfam" id="PF01370"/>
    </source>
</evidence>
<dbReference type="PANTHER" id="PTHR48079:SF6">
    <property type="entry name" value="NAD(P)-BINDING DOMAIN-CONTAINING PROTEIN-RELATED"/>
    <property type="match status" value="1"/>
</dbReference>
<name>A0ABW3WAV5_9RHOO</name>